<accession>A0A7Z0IKR4</accession>
<gene>
    <name evidence="1" type="ORF">GGQ54_001366</name>
</gene>
<evidence type="ECO:0000313" key="1">
    <source>
        <dbReference type="EMBL" id="NYI70806.1"/>
    </source>
</evidence>
<keyword evidence="2" id="KW-1185">Reference proteome</keyword>
<sequence length="58" mass="6179">MRRTSRSSRGSPTARRPSGTIVLDFDDAGHLLGVEVLGATELLTDAARARLTDIADIV</sequence>
<reference evidence="1 2" key="1">
    <citation type="submission" date="2020-07" db="EMBL/GenBank/DDBJ databases">
        <title>Sequencing the genomes of 1000 actinobacteria strains.</title>
        <authorList>
            <person name="Klenk H.-P."/>
        </authorList>
    </citation>
    <scope>NUCLEOTIDE SEQUENCE [LARGE SCALE GENOMIC DNA]</scope>
    <source>
        <strain evidence="1 2">DSM 103164</strain>
    </source>
</reference>
<organism evidence="1 2">
    <name type="scientific">Naumannella cuiyingiana</name>
    <dbReference type="NCBI Taxonomy" id="1347891"/>
    <lineage>
        <taxon>Bacteria</taxon>
        <taxon>Bacillati</taxon>
        <taxon>Actinomycetota</taxon>
        <taxon>Actinomycetes</taxon>
        <taxon>Propionibacteriales</taxon>
        <taxon>Propionibacteriaceae</taxon>
        <taxon>Naumannella</taxon>
    </lineage>
</organism>
<protein>
    <submittedName>
        <fullName evidence="1">Uncharacterized protein YuzE</fullName>
    </submittedName>
</protein>
<proteinExistence type="predicted"/>
<comment type="caution">
    <text evidence="1">The sequence shown here is derived from an EMBL/GenBank/DDBJ whole genome shotgun (WGS) entry which is preliminary data.</text>
</comment>
<dbReference type="AlphaFoldDB" id="A0A7Z0IKR4"/>
<name>A0A7Z0IKR4_9ACTN</name>
<dbReference type="RefSeq" id="WP_179444712.1">
    <property type="nucleotide sequence ID" value="NZ_JACBZS010000001.1"/>
</dbReference>
<evidence type="ECO:0000313" key="2">
    <source>
        <dbReference type="Proteomes" id="UP000527616"/>
    </source>
</evidence>
<dbReference type="Proteomes" id="UP000527616">
    <property type="component" value="Unassembled WGS sequence"/>
</dbReference>
<dbReference type="EMBL" id="JACBZS010000001">
    <property type="protein sequence ID" value="NYI70806.1"/>
    <property type="molecule type" value="Genomic_DNA"/>
</dbReference>